<gene>
    <name evidence="1" type="ORF">Scep_016059</name>
</gene>
<protein>
    <submittedName>
        <fullName evidence="1">Uncharacterized protein</fullName>
    </submittedName>
</protein>
<sequence>MNECGGKVVEFWIVNSQSALRASFAKYKDKFKLEMEVDVVSAANGKHLPSVVSEDEETTSEKVRNGEAFCLPFICYKCARYIDVSSVCPYSYKKQENAPTLTIVSSVISTSSSPTPESANTPATALQASSEIEDVTRPWIHAMRYVRKAKSKAPV</sequence>
<dbReference type="EMBL" id="JBBNAG010000007">
    <property type="protein sequence ID" value="KAK9117966.1"/>
    <property type="molecule type" value="Genomic_DNA"/>
</dbReference>
<name>A0AAP0ILW0_9MAGN</name>
<organism evidence="1 2">
    <name type="scientific">Stephania cephalantha</name>
    <dbReference type="NCBI Taxonomy" id="152367"/>
    <lineage>
        <taxon>Eukaryota</taxon>
        <taxon>Viridiplantae</taxon>
        <taxon>Streptophyta</taxon>
        <taxon>Embryophyta</taxon>
        <taxon>Tracheophyta</taxon>
        <taxon>Spermatophyta</taxon>
        <taxon>Magnoliopsida</taxon>
        <taxon>Ranunculales</taxon>
        <taxon>Menispermaceae</taxon>
        <taxon>Menispermoideae</taxon>
        <taxon>Cissampelideae</taxon>
        <taxon>Stephania</taxon>
    </lineage>
</organism>
<evidence type="ECO:0000313" key="1">
    <source>
        <dbReference type="EMBL" id="KAK9117966.1"/>
    </source>
</evidence>
<reference evidence="1 2" key="1">
    <citation type="submission" date="2024-01" db="EMBL/GenBank/DDBJ databases">
        <title>Genome assemblies of Stephania.</title>
        <authorList>
            <person name="Yang L."/>
        </authorList>
    </citation>
    <scope>NUCLEOTIDE SEQUENCE [LARGE SCALE GENOMIC DNA]</scope>
    <source>
        <strain evidence="1">JXDWG</strain>
        <tissue evidence="1">Leaf</tissue>
    </source>
</reference>
<evidence type="ECO:0000313" key="2">
    <source>
        <dbReference type="Proteomes" id="UP001419268"/>
    </source>
</evidence>
<proteinExistence type="predicted"/>
<dbReference type="Proteomes" id="UP001419268">
    <property type="component" value="Unassembled WGS sequence"/>
</dbReference>
<keyword evidence="2" id="KW-1185">Reference proteome</keyword>
<dbReference type="AlphaFoldDB" id="A0AAP0ILW0"/>
<comment type="caution">
    <text evidence="1">The sequence shown here is derived from an EMBL/GenBank/DDBJ whole genome shotgun (WGS) entry which is preliminary data.</text>
</comment>
<accession>A0AAP0ILW0</accession>